<dbReference type="RefSeq" id="XP_033603504.1">
    <property type="nucleotide sequence ID" value="XM_033740170.1"/>
</dbReference>
<evidence type="ECO:0000313" key="4">
    <source>
        <dbReference type="Proteomes" id="UP000799437"/>
    </source>
</evidence>
<proteinExistence type="predicted"/>
<protein>
    <recommendedName>
        <fullName evidence="2">FAR1 domain-containing protein</fullName>
    </recommendedName>
</protein>
<dbReference type="OrthoDB" id="5334927at2759"/>
<reference evidence="3" key="1">
    <citation type="journal article" date="2020" name="Stud. Mycol.">
        <title>101 Dothideomycetes genomes: a test case for predicting lifestyles and emergence of pathogens.</title>
        <authorList>
            <person name="Haridas S."/>
            <person name="Albert R."/>
            <person name="Binder M."/>
            <person name="Bloem J."/>
            <person name="Labutti K."/>
            <person name="Salamov A."/>
            <person name="Andreopoulos B."/>
            <person name="Baker S."/>
            <person name="Barry K."/>
            <person name="Bills G."/>
            <person name="Bluhm B."/>
            <person name="Cannon C."/>
            <person name="Castanera R."/>
            <person name="Culley D."/>
            <person name="Daum C."/>
            <person name="Ezra D."/>
            <person name="Gonzalez J."/>
            <person name="Henrissat B."/>
            <person name="Kuo A."/>
            <person name="Liang C."/>
            <person name="Lipzen A."/>
            <person name="Lutzoni F."/>
            <person name="Magnuson J."/>
            <person name="Mondo S."/>
            <person name="Nolan M."/>
            <person name="Ohm R."/>
            <person name="Pangilinan J."/>
            <person name="Park H.-J."/>
            <person name="Ramirez L."/>
            <person name="Alfaro M."/>
            <person name="Sun H."/>
            <person name="Tritt A."/>
            <person name="Yoshinaga Y."/>
            <person name="Zwiers L.-H."/>
            <person name="Turgeon B."/>
            <person name="Goodwin S."/>
            <person name="Spatafora J."/>
            <person name="Crous P."/>
            <person name="Grigoriev I."/>
        </authorList>
    </citation>
    <scope>NUCLEOTIDE SEQUENCE</scope>
    <source>
        <strain evidence="3">CBS 121739</strain>
    </source>
</reference>
<organism evidence="3 4">
    <name type="scientific">Pseudovirgaria hyperparasitica</name>
    <dbReference type="NCBI Taxonomy" id="470096"/>
    <lineage>
        <taxon>Eukaryota</taxon>
        <taxon>Fungi</taxon>
        <taxon>Dikarya</taxon>
        <taxon>Ascomycota</taxon>
        <taxon>Pezizomycotina</taxon>
        <taxon>Dothideomycetes</taxon>
        <taxon>Dothideomycetes incertae sedis</taxon>
        <taxon>Acrospermales</taxon>
        <taxon>Acrospermaceae</taxon>
        <taxon>Pseudovirgaria</taxon>
    </lineage>
</organism>
<evidence type="ECO:0000256" key="1">
    <source>
        <dbReference type="SAM" id="Coils"/>
    </source>
</evidence>
<dbReference type="Proteomes" id="UP000799437">
    <property type="component" value="Unassembled WGS sequence"/>
</dbReference>
<feature type="domain" description="FAR1" evidence="2">
    <location>
        <begin position="105"/>
        <end position="186"/>
    </location>
</feature>
<dbReference type="AlphaFoldDB" id="A0A6A6WEB0"/>
<keyword evidence="4" id="KW-1185">Reference proteome</keyword>
<sequence>MADAGHSNTTPLDPHQQHFDPSLVAHHHNFKNITASHFDGSASLQQFPNLSQGYEEQPSPSVHSNVQHNVPSTPNIGIPEHQSFDMAPPPETTFGSFADLHAFAQSHAAAHGYALSINTTAKNRARVKLACVCYGNPKNTHKLTDETRIRKNRLSAKTGCRMWVEGKKMDDGTWVLRVGQGNHNHAGRNVEEWSVHRRRTWGLGGAGGGIVAGAVPAAQTRVGGNGSVGEIVWKIVETEMARGSAGSGINEQTGARDRGVGRTVKVLQERLPGIRIYKRDIYNIRAQIKKARLEQEQAQENNGDTSMTDFGANSQDFADLESQLDPALMRQCQQALDNQQQNAQLQGMNNNGTPSQLIRQPFIPASEQQLRAHEQANEDEVLQLRIENQDLRDQIEKLKAESGRNTREAEKAKIESQKLKVQVEQLKLEVIYLQTSEKDTQ</sequence>
<dbReference type="Pfam" id="PF03101">
    <property type="entry name" value="FAR1"/>
    <property type="match status" value="1"/>
</dbReference>
<dbReference type="EMBL" id="ML996567">
    <property type="protein sequence ID" value="KAF2761053.1"/>
    <property type="molecule type" value="Genomic_DNA"/>
</dbReference>
<keyword evidence="1" id="KW-0175">Coiled coil</keyword>
<gene>
    <name evidence="3" type="ORF">EJ05DRAFT_251158</name>
</gene>
<name>A0A6A6WEB0_9PEZI</name>
<evidence type="ECO:0000259" key="2">
    <source>
        <dbReference type="Pfam" id="PF03101"/>
    </source>
</evidence>
<dbReference type="GeneID" id="54481224"/>
<dbReference type="InterPro" id="IPR004330">
    <property type="entry name" value="FAR1_DNA_bnd_dom"/>
</dbReference>
<accession>A0A6A6WEB0</accession>
<feature type="coiled-coil region" evidence="1">
    <location>
        <begin position="374"/>
        <end position="429"/>
    </location>
</feature>
<evidence type="ECO:0000313" key="3">
    <source>
        <dbReference type="EMBL" id="KAF2761053.1"/>
    </source>
</evidence>